<feature type="domain" description="AB hydrolase-1" evidence="1">
    <location>
        <begin position="92"/>
        <end position="394"/>
    </location>
</feature>
<proteinExistence type="predicted"/>
<dbReference type="Gene3D" id="3.40.50.1820">
    <property type="entry name" value="alpha/beta hydrolase"/>
    <property type="match status" value="1"/>
</dbReference>
<keyword evidence="3" id="KW-1185">Reference proteome</keyword>
<dbReference type="InterPro" id="IPR029058">
    <property type="entry name" value="AB_hydrolase_fold"/>
</dbReference>
<evidence type="ECO:0000259" key="1">
    <source>
        <dbReference type="Pfam" id="PF00561"/>
    </source>
</evidence>
<dbReference type="SUPFAM" id="SSF53474">
    <property type="entry name" value="alpha/beta-Hydrolases"/>
    <property type="match status" value="1"/>
</dbReference>
<dbReference type="AlphaFoldDB" id="A0A1G4J887"/>
<dbReference type="EMBL" id="LT598446">
    <property type="protein sequence ID" value="SCU86147.1"/>
    <property type="molecule type" value="Genomic_DNA"/>
</dbReference>
<protein>
    <submittedName>
        <fullName evidence="2">LANO_0C06898g1_1</fullName>
    </submittedName>
</protein>
<reference evidence="3" key="1">
    <citation type="submission" date="2016-03" db="EMBL/GenBank/DDBJ databases">
        <authorList>
            <person name="Devillers Hugo."/>
        </authorList>
    </citation>
    <scope>NUCLEOTIDE SEQUENCE [LARGE SCALE GENOMIC DNA]</scope>
</reference>
<dbReference type="GO" id="GO:0005743">
    <property type="term" value="C:mitochondrial inner membrane"/>
    <property type="evidence" value="ECO:0007669"/>
    <property type="project" value="TreeGrafter"/>
</dbReference>
<dbReference type="InterPro" id="IPR000073">
    <property type="entry name" value="AB_hydrolase_1"/>
</dbReference>
<dbReference type="Pfam" id="PF00561">
    <property type="entry name" value="Abhydrolase_1"/>
    <property type="match status" value="1"/>
</dbReference>
<evidence type="ECO:0000313" key="2">
    <source>
        <dbReference type="EMBL" id="SCU86147.1"/>
    </source>
</evidence>
<gene>
    <name evidence="2" type="ORF">LANO_0C06898G</name>
</gene>
<evidence type="ECO:0000313" key="3">
    <source>
        <dbReference type="Proteomes" id="UP000189911"/>
    </source>
</evidence>
<dbReference type="PANTHER" id="PTHR42886:SF23">
    <property type="entry name" value="1-ACYLGLYCEROL-3-PHOSPHATE O-ACYLTRANSFERASE ICT1-RELATED"/>
    <property type="match status" value="1"/>
</dbReference>
<dbReference type="GO" id="GO:0004623">
    <property type="term" value="F:phospholipase A2 activity"/>
    <property type="evidence" value="ECO:0007669"/>
    <property type="project" value="TreeGrafter"/>
</dbReference>
<dbReference type="Proteomes" id="UP000189911">
    <property type="component" value="Chromosome C"/>
</dbReference>
<dbReference type="GO" id="GO:0042171">
    <property type="term" value="F:lysophosphatidic acid acyltransferase activity"/>
    <property type="evidence" value="ECO:0007669"/>
    <property type="project" value="TreeGrafter"/>
</dbReference>
<sequence>MNTVRLYSSQRSFPRRLAARLMSPPKGTPQASGWKLWLTYAQSNARNRIASLQEKIMQDVQTEGSKEQTLVMGEINQLHFRNAKATIKTPTLLLHGYAASSMAFHRNFEGLSKSIKDLYAIDLPANGLSPTQPLNIKCSEPLPLKVQITKTTFRLPYTLEHLHHKSLIQNYEDYYLDALEQWRYDNKLGPVNIVAHSFGGYLSFKYAIKYPHAVKKLCLVSPLGVERNIFSINNQWRSNHNYKLNFEDPASKFYLPQRPAIPKAIFESQTKFLRNLGPFGAKLCWNYIISAYSRVPSLEYKKYIFAMFYGKDGMSQTSKDVFTGLFTNRLLARDPLLDCLSHLKTDKLLLLYGDHDWMNRRAGLALAKEAEEIGITADYSEVSSSGHNLFLDNPEEFNQQVVQFLSK</sequence>
<dbReference type="GO" id="GO:0035965">
    <property type="term" value="P:cardiolipin acyl-chain remodeling"/>
    <property type="evidence" value="ECO:0007669"/>
    <property type="project" value="TreeGrafter"/>
</dbReference>
<dbReference type="GO" id="GO:0006654">
    <property type="term" value="P:phosphatidic acid biosynthetic process"/>
    <property type="evidence" value="ECO:0007669"/>
    <property type="project" value="TreeGrafter"/>
</dbReference>
<accession>A0A1G4J887</accession>
<dbReference type="PANTHER" id="PTHR42886">
    <property type="entry name" value="RE40534P-RELATED"/>
    <property type="match status" value="1"/>
</dbReference>
<organism evidence="2 3">
    <name type="scientific">Lachancea nothofagi CBS 11611</name>
    <dbReference type="NCBI Taxonomy" id="1266666"/>
    <lineage>
        <taxon>Eukaryota</taxon>
        <taxon>Fungi</taxon>
        <taxon>Dikarya</taxon>
        <taxon>Ascomycota</taxon>
        <taxon>Saccharomycotina</taxon>
        <taxon>Saccharomycetes</taxon>
        <taxon>Saccharomycetales</taxon>
        <taxon>Saccharomycetaceae</taxon>
        <taxon>Lachancea</taxon>
    </lineage>
</organism>
<dbReference type="OrthoDB" id="7457040at2759"/>
<name>A0A1G4J887_9SACH</name>
<dbReference type="GO" id="GO:0055088">
    <property type="term" value="P:lipid homeostasis"/>
    <property type="evidence" value="ECO:0007669"/>
    <property type="project" value="TreeGrafter"/>
</dbReference>